<name>G0N454_CAEBE</name>
<reference evidence="7" key="1">
    <citation type="submission" date="2011-07" db="EMBL/GenBank/DDBJ databases">
        <authorList>
            <consortium name="Caenorhabditis brenneri Sequencing and Analysis Consortium"/>
            <person name="Wilson R.K."/>
        </authorList>
    </citation>
    <scope>NUCLEOTIDE SEQUENCE [LARGE SCALE GENOMIC DNA]</scope>
    <source>
        <strain evidence="7">PB2801</strain>
    </source>
</reference>
<dbReference type="Pfam" id="PF07974">
    <property type="entry name" value="EGF_2"/>
    <property type="match status" value="1"/>
</dbReference>
<feature type="disulfide bond" evidence="2">
    <location>
        <begin position="1504"/>
        <end position="1513"/>
    </location>
</feature>
<feature type="chain" id="PRO_5003405156" description="EGF-like domain-containing protein" evidence="4">
    <location>
        <begin position="21"/>
        <end position="1549"/>
    </location>
</feature>
<accession>G0N454</accession>
<evidence type="ECO:0000256" key="3">
    <source>
        <dbReference type="SAM" id="MobiDB-lite"/>
    </source>
</evidence>
<dbReference type="InterPro" id="IPR052504">
    <property type="entry name" value="Mucin_signaling_protection"/>
</dbReference>
<feature type="compositionally biased region" description="Low complexity" evidence="3">
    <location>
        <begin position="492"/>
        <end position="512"/>
    </location>
</feature>
<dbReference type="InterPro" id="IPR013111">
    <property type="entry name" value="EGF_extracell"/>
</dbReference>
<dbReference type="Proteomes" id="UP000008068">
    <property type="component" value="Unassembled WGS sequence"/>
</dbReference>
<protein>
    <recommendedName>
        <fullName evidence="5">EGF-like domain-containing protein</fullName>
    </recommendedName>
</protein>
<keyword evidence="4" id="KW-0732">Signal</keyword>
<evidence type="ECO:0000313" key="7">
    <source>
        <dbReference type="Proteomes" id="UP000008068"/>
    </source>
</evidence>
<feature type="domain" description="EGF-like" evidence="5">
    <location>
        <begin position="1480"/>
        <end position="1514"/>
    </location>
</feature>
<evidence type="ECO:0000256" key="2">
    <source>
        <dbReference type="PROSITE-ProRule" id="PRU00076"/>
    </source>
</evidence>
<sequence>MNLKIPLIIGILSLFLGVSAEICSSFTNNNGATNCCTNGGYLEKNNQTCICPSGYLGVHCEAVKTSMPPDNHFKAGGTSFNIMNVNLYTQYWGVQTYQNVQKSVNAHFAAFPNGYDMYNLLETSGSPTLDSLDIPIYSYTFDKWYSKNTTFNLAENATDTGLYWCYEVPIFENLIKMIQSAKLKNTVITILTQHPPSDDKRYEAREIAVAFGIRINVLWTKDLTFNRCTDDQVQGFKTFVDVTGGLFVELQSELDDQTTIELVSQVLLTHYKPQYVAIQSFPNCTTPQTLPLVIDPTVNGPYNFVFLGVNATPSIDSYRDCFLRSPLRSTDNQLAIFQSPDPSCTSLTITSKGGSCTAIVFTNANSTAGPLDLAIYTTYVEDPSIDASRYAIIEKVPFYPAVHVESGSSDPVVLNSVAISYNIDGKATPVKRDIASYDWISSTPIQCNASQTYSLYLNISVGTTIVQRAVRVACVATPVVPLTTTSAPETMAPTTTGPSTSPAPSTSSSAPTSSAAATSSAAPAVCSPLKNYATFLFAYATDFDPSTYGILYKTIGNQLTNLNISTNQFYANGFFDSKTPKAMPINYTSNIIFFENYEFFFGKLRVFFGKLRFFFSKKKLSSNMVSTPQTPIFSRDFTTNCIVDQPVAANATDGPTGSNALQVIRDFLKSDDNPRNWTLQGRLEGSMIVILVHRLPNNDDDLTSAEYDQLTNLNVKIFPIITIKDISTTLSTGRSGAVFNRIAAQTNGHYVVANDTIGRDVNSDINKIVTNFMQTAYSKNLLFTRNIGSGRLDGSSLGTLKVPTSSDGSATVSVTITVSLSAVDSNVPKPPGQLMLGFKPASGANNTISIDFLTSDQVTRYANSNFYTTTVQLEAGIDRELILIYKLGDDSNDLLLRMWTDGNTYREATYINYDENATPSSVVSDNVPSIEENYGAALRFKLDSPSPCLTPSPASLIITDCNGVVSAKYDSKQVSSFIDPTSDTIGYFQFIPFFCSSQPSTTCITGAESKYDAQLVTDSFSITQSFQCRPGTGPSDNCKLQDANGNNQCSGVSPFHRGPSGTVYDCSNHGILEYKNDTQKFRCACESDAFTGDSCEVVSCSDPNLDPLAKDNAYHTYTIVLGLEAGTGFLTIDDANELFGLQSLTFDKLSEVWKYQLLTICADGVYMLVKYADTYRACQVPAADGVHDLTSIYQRAVQGIGRNVKGIIVYYTEASSMINVTLNDFITASQPYQQQLFVYAINEGNSPGKLLGNDSIVQAAMSTGGFLIHSFITDELTTFIDKSFIPSLLQSSSSIAWLSSSQYGNFPIVADKPTTVNYLITWGSGLELEALNNKPDPNDFKKCIYAVNASYFCKLQGDHTVLGGVASGNPFYVAVYLLDDVLAPKAQIISSLSQDSSDAVSTSTSDARTMLTFNIKPGYSVVANDGDGGITRNAGRNGCTFTNTAYSVFASQKYKPGANIAKVTIKKNSDGSKTFTRFFPFGTTSAPVCQNGGTPITSSGSCSCPSGFQGPDCSLVNCSEQSISNAWYDVCVCKSIEDATCAARYTSFF</sequence>
<dbReference type="PROSITE" id="PS50026">
    <property type="entry name" value="EGF_3"/>
    <property type="match status" value="1"/>
</dbReference>
<dbReference type="eggNOG" id="ENOG502SDXV">
    <property type="taxonomic scope" value="Eukaryota"/>
</dbReference>
<evidence type="ECO:0000256" key="1">
    <source>
        <dbReference type="ARBA" id="ARBA00023157"/>
    </source>
</evidence>
<dbReference type="PANTHER" id="PTHR24041:SF30">
    <property type="entry name" value="MUCIN-3A"/>
    <property type="match status" value="1"/>
</dbReference>
<dbReference type="PROSITE" id="PS00022">
    <property type="entry name" value="EGF_1"/>
    <property type="match status" value="2"/>
</dbReference>
<dbReference type="FunCoup" id="G0N454">
    <property type="interactions" value="503"/>
</dbReference>
<dbReference type="InParanoid" id="G0N454"/>
<comment type="caution">
    <text evidence="2">Lacks conserved residue(s) required for the propagation of feature annotation.</text>
</comment>
<evidence type="ECO:0000259" key="5">
    <source>
        <dbReference type="PROSITE" id="PS50026"/>
    </source>
</evidence>
<dbReference type="HOGENOM" id="CLU_247724_0_0_1"/>
<proteinExistence type="predicted"/>
<keyword evidence="1 2" id="KW-1015">Disulfide bond</keyword>
<keyword evidence="7" id="KW-1185">Reference proteome</keyword>
<gene>
    <name evidence="6" type="ORF">CAEBREN_00115</name>
</gene>
<evidence type="ECO:0000313" key="6">
    <source>
        <dbReference type="EMBL" id="EGT52337.1"/>
    </source>
</evidence>
<evidence type="ECO:0000256" key="4">
    <source>
        <dbReference type="SAM" id="SignalP"/>
    </source>
</evidence>
<dbReference type="OrthoDB" id="5812931at2759"/>
<dbReference type="CDD" id="cd00054">
    <property type="entry name" value="EGF_CA"/>
    <property type="match status" value="1"/>
</dbReference>
<dbReference type="EMBL" id="GL379836">
    <property type="protein sequence ID" value="EGT52337.1"/>
    <property type="molecule type" value="Genomic_DNA"/>
</dbReference>
<feature type="region of interest" description="Disordered" evidence="3">
    <location>
        <begin position="485"/>
        <end position="512"/>
    </location>
</feature>
<organism evidence="7">
    <name type="scientific">Caenorhabditis brenneri</name>
    <name type="common">Nematode worm</name>
    <dbReference type="NCBI Taxonomy" id="135651"/>
    <lineage>
        <taxon>Eukaryota</taxon>
        <taxon>Metazoa</taxon>
        <taxon>Ecdysozoa</taxon>
        <taxon>Nematoda</taxon>
        <taxon>Chromadorea</taxon>
        <taxon>Rhabditida</taxon>
        <taxon>Rhabditina</taxon>
        <taxon>Rhabditomorpha</taxon>
        <taxon>Rhabditoidea</taxon>
        <taxon>Rhabditidae</taxon>
        <taxon>Peloderinae</taxon>
        <taxon>Caenorhabditis</taxon>
    </lineage>
</organism>
<feature type="signal peptide" evidence="4">
    <location>
        <begin position="1"/>
        <end position="20"/>
    </location>
</feature>
<dbReference type="PROSITE" id="PS01186">
    <property type="entry name" value="EGF_2"/>
    <property type="match status" value="2"/>
</dbReference>
<keyword evidence="2" id="KW-0245">EGF-like domain</keyword>
<dbReference type="InterPro" id="IPR000742">
    <property type="entry name" value="EGF"/>
</dbReference>
<dbReference type="PANTHER" id="PTHR24041">
    <property type="entry name" value="MUCIN"/>
    <property type="match status" value="1"/>
</dbReference>
<dbReference type="STRING" id="135651.G0N454"/>